<sequence length="155" mass="18047">MSKNKIAKYDSNTNDREVSEQVSYDTDHSSKLQIHEEELDISKKWIKTGEVSIHKEVFTEEKTITVPVIHEELIIEKKVLDAENSDQKGGHTEIIRIPISEERIEVIKHPTVLENVEIYKRQFQETRSVTETLKKEKVHIETTGNPEVIDKNKEK</sequence>
<dbReference type="PANTHER" id="PTHR38463">
    <property type="entry name" value="STRESS RESPONSE PROTEIN YSNF"/>
    <property type="match status" value="1"/>
</dbReference>
<dbReference type="InterPro" id="IPR019060">
    <property type="entry name" value="DUF2382"/>
</dbReference>
<organism evidence="3 4">
    <name type="scientific">Priestia megaterium</name>
    <name type="common">Bacillus megaterium</name>
    <dbReference type="NCBI Taxonomy" id="1404"/>
    <lineage>
        <taxon>Bacteria</taxon>
        <taxon>Bacillati</taxon>
        <taxon>Bacillota</taxon>
        <taxon>Bacilli</taxon>
        <taxon>Bacillales</taxon>
        <taxon>Bacillaceae</taxon>
        <taxon>Priestia</taxon>
    </lineage>
</organism>
<evidence type="ECO:0000259" key="2">
    <source>
        <dbReference type="Pfam" id="PF09557"/>
    </source>
</evidence>
<accession>A0A3D8WW51</accession>
<dbReference type="RefSeq" id="WP_116077612.1">
    <property type="nucleotide sequence ID" value="NZ_CP187630.1"/>
</dbReference>
<evidence type="ECO:0000256" key="1">
    <source>
        <dbReference type="SAM" id="MobiDB-lite"/>
    </source>
</evidence>
<proteinExistence type="predicted"/>
<dbReference type="EMBL" id="PQWM01000036">
    <property type="protein sequence ID" value="RDZ09325.1"/>
    <property type="molecule type" value="Genomic_DNA"/>
</dbReference>
<protein>
    <recommendedName>
        <fullName evidence="2">DUF2382 domain-containing protein</fullName>
    </recommendedName>
</protein>
<dbReference type="Proteomes" id="UP000256519">
    <property type="component" value="Unassembled WGS sequence"/>
</dbReference>
<feature type="domain" description="DUF2382" evidence="2">
    <location>
        <begin position="32"/>
        <end position="140"/>
    </location>
</feature>
<gene>
    <name evidence="3" type="ORF">C3744_24810</name>
</gene>
<dbReference type="AlphaFoldDB" id="A0A3D8WW51"/>
<comment type="caution">
    <text evidence="3">The sequence shown here is derived from an EMBL/GenBank/DDBJ whole genome shotgun (WGS) entry which is preliminary data.</text>
</comment>
<feature type="compositionally biased region" description="Basic and acidic residues" evidence="1">
    <location>
        <begin position="13"/>
        <end position="27"/>
    </location>
</feature>
<dbReference type="NCBIfam" id="TIGR02271">
    <property type="entry name" value="YsnF/AvaK domain"/>
    <property type="match status" value="1"/>
</dbReference>
<evidence type="ECO:0000313" key="4">
    <source>
        <dbReference type="Proteomes" id="UP000256519"/>
    </source>
</evidence>
<reference evidence="3 4" key="1">
    <citation type="journal article" date="2018" name="Appl. Environ. Microbiol.">
        <title>Antimicrobial susceptibility testing and tentative epidemiological cut-off values of five Bacillus species relevant for use as animal feed additives or for plant protection.</title>
        <authorList>
            <person name="Agerso Y."/>
            <person name="Stuer-Lauridsen B."/>
            <person name="Bjerre K."/>
            <person name="Jensen M.G."/>
            <person name="Johansen E."/>
            <person name="Bennedsen M."/>
            <person name="Brockmann E."/>
            <person name="Nielsen B."/>
        </authorList>
    </citation>
    <scope>NUCLEOTIDE SEQUENCE [LARGE SCALE GENOMIC DNA]</scope>
    <source>
        <strain evidence="3 4">CHCC20162</strain>
    </source>
</reference>
<name>A0A3D8WW51_PRIMG</name>
<dbReference type="PANTHER" id="PTHR38463:SF1">
    <property type="entry name" value="STRESS RESPONSE PROTEIN YSNF"/>
    <property type="match status" value="1"/>
</dbReference>
<dbReference type="Pfam" id="PF09557">
    <property type="entry name" value="DUF2382"/>
    <property type="match status" value="1"/>
</dbReference>
<feature type="region of interest" description="Disordered" evidence="1">
    <location>
        <begin position="1"/>
        <end position="27"/>
    </location>
</feature>
<dbReference type="InterPro" id="IPR052967">
    <property type="entry name" value="Stress_Response_Assoc"/>
</dbReference>
<evidence type="ECO:0000313" key="3">
    <source>
        <dbReference type="EMBL" id="RDZ09325.1"/>
    </source>
</evidence>